<dbReference type="InterPro" id="IPR046348">
    <property type="entry name" value="SIS_dom_sf"/>
</dbReference>
<evidence type="ECO:0000313" key="2">
    <source>
        <dbReference type="Proteomes" id="UP000312032"/>
    </source>
</evidence>
<gene>
    <name evidence="1" type="ORF">FHE74_04290</name>
</gene>
<dbReference type="AlphaFoldDB" id="A0A5C4U644"/>
<dbReference type="OrthoDB" id="4427542at2"/>
<proteinExistence type="predicted"/>
<dbReference type="RefSeq" id="WP_139465269.1">
    <property type="nucleotide sequence ID" value="NZ_VDHJ01000005.1"/>
</dbReference>
<evidence type="ECO:0000313" key="1">
    <source>
        <dbReference type="EMBL" id="TNL98424.1"/>
    </source>
</evidence>
<organism evidence="1 2">
    <name type="scientific">Corynebacterium tapiri</name>
    <dbReference type="NCBI Taxonomy" id="1448266"/>
    <lineage>
        <taxon>Bacteria</taxon>
        <taxon>Bacillati</taxon>
        <taxon>Actinomycetota</taxon>
        <taxon>Actinomycetes</taxon>
        <taxon>Mycobacteriales</taxon>
        <taxon>Corynebacteriaceae</taxon>
        <taxon>Corynebacterium</taxon>
    </lineage>
</organism>
<sequence>MDSDLPYDAPAAGYDPEAVRFFDVAHEGAQIRAIAEAASDQGILSTLRGIQPRSVVVVAPASEAQACARLACALRSPLRVPVVISDVLPAYVGALDVVVVLCDAADDPEVAHAALSADRRGATVVIAGPARGPIVEDFPERALTIPALPTTASFSPLRALVTVVSVLDLLEDAEHLCTDCLLKTAECVDEELSSLAPDKDVSINPARQLREQLEGARIVHTGVDHLTQTVAHVASQLLTAAGLTGGTVDQEALPALWEREPSSQQSIFHDPFLDGPDTLLPLKVIVWGVDTTSAPNAYAVRVDGASRSAATLDDAARLLVRALAAGVYTLPLND</sequence>
<comment type="caution">
    <text evidence="1">The sequence shown here is derived from an EMBL/GenBank/DDBJ whole genome shotgun (WGS) entry which is preliminary data.</text>
</comment>
<protein>
    <submittedName>
        <fullName evidence="1">Uncharacterized protein</fullName>
    </submittedName>
</protein>
<dbReference type="GO" id="GO:0097367">
    <property type="term" value="F:carbohydrate derivative binding"/>
    <property type="evidence" value="ECO:0007669"/>
    <property type="project" value="InterPro"/>
</dbReference>
<dbReference type="EMBL" id="VDHJ01000005">
    <property type="protein sequence ID" value="TNL98424.1"/>
    <property type="molecule type" value="Genomic_DNA"/>
</dbReference>
<dbReference type="SUPFAM" id="SSF53697">
    <property type="entry name" value="SIS domain"/>
    <property type="match status" value="1"/>
</dbReference>
<accession>A0A5C4U644</accession>
<dbReference type="GO" id="GO:1901135">
    <property type="term" value="P:carbohydrate derivative metabolic process"/>
    <property type="evidence" value="ECO:0007669"/>
    <property type="project" value="InterPro"/>
</dbReference>
<keyword evidence="2" id="KW-1185">Reference proteome</keyword>
<dbReference type="Proteomes" id="UP000312032">
    <property type="component" value="Unassembled WGS sequence"/>
</dbReference>
<name>A0A5C4U644_9CORY</name>
<reference evidence="1 2" key="1">
    <citation type="submission" date="2019-06" db="EMBL/GenBank/DDBJ databases">
        <authorList>
            <person name="Li J."/>
        </authorList>
    </citation>
    <scope>NUCLEOTIDE SEQUENCE [LARGE SCALE GENOMIC DNA]</scope>
    <source>
        <strain evidence="1 2">LMG 28165</strain>
    </source>
</reference>